<dbReference type="Gene3D" id="3.40.50.1910">
    <property type="match status" value="1"/>
</dbReference>
<dbReference type="SUPFAM" id="SSF56815">
    <property type="entry name" value="Sec1/munc18-like (SM) proteins"/>
    <property type="match status" value="1"/>
</dbReference>
<organism evidence="3 4">
    <name type="scientific">Jaminaea rosea</name>
    <dbReference type="NCBI Taxonomy" id="1569628"/>
    <lineage>
        <taxon>Eukaryota</taxon>
        <taxon>Fungi</taxon>
        <taxon>Dikarya</taxon>
        <taxon>Basidiomycota</taxon>
        <taxon>Ustilaginomycotina</taxon>
        <taxon>Exobasidiomycetes</taxon>
        <taxon>Microstromatales</taxon>
        <taxon>Microstromatales incertae sedis</taxon>
        <taxon>Jaminaea</taxon>
    </lineage>
</organism>
<evidence type="ECO:0000313" key="3">
    <source>
        <dbReference type="EMBL" id="PWN26403.1"/>
    </source>
</evidence>
<dbReference type="STRING" id="1569628.A0A316URA3"/>
<feature type="compositionally biased region" description="Low complexity" evidence="2">
    <location>
        <begin position="671"/>
        <end position="689"/>
    </location>
</feature>
<dbReference type="PANTHER" id="PTHR11679">
    <property type="entry name" value="VESICLE PROTEIN SORTING-ASSOCIATED"/>
    <property type="match status" value="1"/>
</dbReference>
<dbReference type="InterPro" id="IPR001619">
    <property type="entry name" value="Sec1-like"/>
</dbReference>
<dbReference type="OrthoDB" id="10251230at2759"/>
<sequence length="781" mass="81904">MSSQPRPGGRATLRNQQVSALLAMLNLNAPKSKRSAATNGASTSSSSSSSSTTAIDTLPSGPPTWKVLIMDKVSQDILATSLRVQDLRDNGVTLHMQLHSDRPPLPDVPAVYFVSPTEENTNRIAADLTAGLYEGYYVNFTSAVPRKVLEAFAQRVAADGTVESVRQVFDQYLDYIVLEPQLFTLLPRALEPAQQSAVPGPAPSSSQLSASTYYRLNHSSAGQQDVEAETDRIAAGLFSSLATMGNLPVIRCPRGNAAELVARKLEGRLKDHVTSARGTGNNLFAQGDSSSSATPGPSYGSSSWQSARPLLVILDRNLDLVPMLSHSWTYQALVHDVLDMHLNKVTVDAPSDVPGAPPGSTTKRSYDLDGKDFFWSKNSSTPFPQVAEDIDTELQRYKADAADVTRSTGLTNLADVSNLNTTSASGASHLKAAITALPELTARKAVIDAHMNVATSLLQGIKTRGLDVLFELEENIQRQARSAILETIRDVDALKDAKEDKVRLAIVYYLSATRDEGCADLEEALRGVAGVPEELVRALRYVKKVRDLTRMSSTLAAVDAPAAGGATNGAGTSAGSGGFGGFSSLSSRLTGRLKDAGLDNLLQGVKNFLPQQKDYAVTRIVASLMEGSSAGSAGSAGGGASTPQSGGAAAAAVARETSDWLYLDPHPSGNSAKATAAAREAALSGSSRSGTPNSLPHGAHLPRREAIVFIVGGGSYVEFANLQQWAERVNAASGAAGMMDGALPPAGLAGPGGAVGGKSITYGATEMCRPGDFLRVLAALD</sequence>
<dbReference type="AlphaFoldDB" id="A0A316URA3"/>
<dbReference type="InterPro" id="IPR027482">
    <property type="entry name" value="Sec1-like_dom2"/>
</dbReference>
<proteinExistence type="inferred from homology"/>
<dbReference type="Gene3D" id="3.40.50.2060">
    <property type="match status" value="1"/>
</dbReference>
<feature type="compositionally biased region" description="Low complexity" evidence="2">
    <location>
        <begin position="641"/>
        <end position="650"/>
    </location>
</feature>
<feature type="compositionally biased region" description="Low complexity" evidence="2">
    <location>
        <begin position="35"/>
        <end position="54"/>
    </location>
</feature>
<dbReference type="InterPro" id="IPR043154">
    <property type="entry name" value="Sec-1-like_dom1"/>
</dbReference>
<name>A0A316URA3_9BASI</name>
<dbReference type="GeneID" id="37028312"/>
<reference evidence="3 4" key="1">
    <citation type="journal article" date="2018" name="Mol. Biol. Evol.">
        <title>Broad Genomic Sampling Reveals a Smut Pathogenic Ancestry of the Fungal Clade Ustilaginomycotina.</title>
        <authorList>
            <person name="Kijpornyongpan T."/>
            <person name="Mondo S.J."/>
            <person name="Barry K."/>
            <person name="Sandor L."/>
            <person name="Lee J."/>
            <person name="Lipzen A."/>
            <person name="Pangilinan J."/>
            <person name="LaButti K."/>
            <person name="Hainaut M."/>
            <person name="Henrissat B."/>
            <person name="Grigoriev I.V."/>
            <person name="Spatafora J.W."/>
            <person name="Aime M.C."/>
        </authorList>
    </citation>
    <scope>NUCLEOTIDE SEQUENCE [LARGE SCALE GENOMIC DNA]</scope>
    <source>
        <strain evidence="3 4">MCA 5214</strain>
    </source>
</reference>
<feature type="region of interest" description="Disordered" evidence="2">
    <location>
        <begin position="31"/>
        <end position="57"/>
    </location>
</feature>
<dbReference type="Gene3D" id="3.90.830.10">
    <property type="entry name" value="Syntaxin Binding Protein 1, Chain A, domain 2"/>
    <property type="match status" value="1"/>
</dbReference>
<evidence type="ECO:0000313" key="4">
    <source>
        <dbReference type="Proteomes" id="UP000245884"/>
    </source>
</evidence>
<keyword evidence="4" id="KW-1185">Reference proteome</keyword>
<feature type="region of interest" description="Disordered" evidence="2">
    <location>
        <begin position="277"/>
        <end position="301"/>
    </location>
</feature>
<dbReference type="Proteomes" id="UP000245884">
    <property type="component" value="Unassembled WGS sequence"/>
</dbReference>
<dbReference type="InterPro" id="IPR043127">
    <property type="entry name" value="Sec-1-like_dom3a"/>
</dbReference>
<accession>A0A316URA3</accession>
<gene>
    <name evidence="3" type="ORF">BDZ90DRAFT_233052</name>
</gene>
<feature type="region of interest" description="Disordered" evidence="2">
    <location>
        <begin position="631"/>
        <end position="650"/>
    </location>
</feature>
<dbReference type="EMBL" id="KZ819671">
    <property type="protein sequence ID" value="PWN26403.1"/>
    <property type="molecule type" value="Genomic_DNA"/>
</dbReference>
<dbReference type="Gene3D" id="1.25.40.60">
    <property type="match status" value="1"/>
</dbReference>
<dbReference type="InterPro" id="IPR036045">
    <property type="entry name" value="Sec1-like_sf"/>
</dbReference>
<evidence type="ECO:0000256" key="2">
    <source>
        <dbReference type="SAM" id="MobiDB-lite"/>
    </source>
</evidence>
<dbReference type="Pfam" id="PF00995">
    <property type="entry name" value="Sec1"/>
    <property type="match status" value="1"/>
</dbReference>
<dbReference type="RefSeq" id="XP_025361015.1">
    <property type="nucleotide sequence ID" value="XM_025506489.1"/>
</dbReference>
<comment type="similarity">
    <text evidence="1">Belongs to the STXBP/unc-18/SEC1 family.</text>
</comment>
<feature type="region of interest" description="Disordered" evidence="2">
    <location>
        <begin position="662"/>
        <end position="698"/>
    </location>
</feature>
<evidence type="ECO:0000256" key="1">
    <source>
        <dbReference type="ARBA" id="ARBA00009884"/>
    </source>
</evidence>
<dbReference type="PIRSF" id="PIRSF005715">
    <property type="entry name" value="VPS45_Sec1"/>
    <property type="match status" value="1"/>
</dbReference>
<dbReference type="GO" id="GO:0016192">
    <property type="term" value="P:vesicle-mediated transport"/>
    <property type="evidence" value="ECO:0007669"/>
    <property type="project" value="InterPro"/>
</dbReference>
<protein>
    <submittedName>
        <fullName evidence="3">Sec1-like protein</fullName>
    </submittedName>
</protein>